<feature type="non-terminal residue" evidence="1">
    <location>
        <position position="1"/>
    </location>
</feature>
<gene>
    <name evidence="1" type="ORF">Tci_653213</name>
</gene>
<comment type="caution">
    <text evidence="1">The sequence shown here is derived from an EMBL/GenBank/DDBJ whole genome shotgun (WGS) entry which is preliminary data.</text>
</comment>
<organism evidence="1">
    <name type="scientific">Tanacetum cinerariifolium</name>
    <name type="common">Dalmatian daisy</name>
    <name type="synonym">Chrysanthemum cinerariifolium</name>
    <dbReference type="NCBI Taxonomy" id="118510"/>
    <lineage>
        <taxon>Eukaryota</taxon>
        <taxon>Viridiplantae</taxon>
        <taxon>Streptophyta</taxon>
        <taxon>Embryophyta</taxon>
        <taxon>Tracheophyta</taxon>
        <taxon>Spermatophyta</taxon>
        <taxon>Magnoliopsida</taxon>
        <taxon>eudicotyledons</taxon>
        <taxon>Gunneridae</taxon>
        <taxon>Pentapetalae</taxon>
        <taxon>asterids</taxon>
        <taxon>campanulids</taxon>
        <taxon>Asterales</taxon>
        <taxon>Asteraceae</taxon>
        <taxon>Asteroideae</taxon>
        <taxon>Anthemideae</taxon>
        <taxon>Anthemidinae</taxon>
        <taxon>Tanacetum</taxon>
    </lineage>
</organism>
<sequence>DHGWGFVLGKVVEVMGSSVRVVEWSGVGGIVVLQVGGKFGWAKVLGLSWEGVGKVVGEQEKWQEEWGGGVVG</sequence>
<name>A0A699KAZ9_TANCI</name>
<reference evidence="1" key="1">
    <citation type="journal article" date="2019" name="Sci. Rep.">
        <title>Draft genome of Tanacetum cinerariifolium, the natural source of mosquito coil.</title>
        <authorList>
            <person name="Yamashiro T."/>
            <person name="Shiraishi A."/>
            <person name="Satake H."/>
            <person name="Nakayama K."/>
        </authorList>
    </citation>
    <scope>NUCLEOTIDE SEQUENCE</scope>
</reference>
<dbReference type="AlphaFoldDB" id="A0A699KAZ9"/>
<proteinExistence type="predicted"/>
<protein>
    <submittedName>
        <fullName evidence="1">Uncharacterized protein</fullName>
    </submittedName>
</protein>
<evidence type="ECO:0000313" key="1">
    <source>
        <dbReference type="EMBL" id="GFA81241.1"/>
    </source>
</evidence>
<accession>A0A699KAZ9</accession>
<dbReference type="EMBL" id="BKCJ010492714">
    <property type="protein sequence ID" value="GFA81241.1"/>
    <property type="molecule type" value="Genomic_DNA"/>
</dbReference>